<evidence type="ECO:0000256" key="4">
    <source>
        <dbReference type="ARBA" id="ARBA00022692"/>
    </source>
</evidence>
<dbReference type="GO" id="GO:0071555">
    <property type="term" value="P:cell wall organization"/>
    <property type="evidence" value="ECO:0007669"/>
    <property type="project" value="UniProtKB-KW"/>
</dbReference>
<evidence type="ECO:0000256" key="7">
    <source>
        <dbReference type="ARBA" id="ARBA00022989"/>
    </source>
</evidence>
<dbReference type="GO" id="GO:0009252">
    <property type="term" value="P:peptidoglycan biosynthetic process"/>
    <property type="evidence" value="ECO:0007669"/>
    <property type="project" value="UniProtKB-KW"/>
</dbReference>
<reference evidence="13 14" key="1">
    <citation type="journal article" date="2015" name="Nature">
        <title>rRNA introns, odd ribosomes, and small enigmatic genomes across a large radiation of phyla.</title>
        <authorList>
            <person name="Brown C.T."/>
            <person name="Hug L.A."/>
            <person name="Thomas B.C."/>
            <person name="Sharon I."/>
            <person name="Castelle C.J."/>
            <person name="Singh A."/>
            <person name="Wilkins M.J."/>
            <person name="Williams K.H."/>
            <person name="Banfield J.F."/>
        </authorList>
    </citation>
    <scope>NUCLEOTIDE SEQUENCE [LARGE SCALE GENOMIC DNA]</scope>
</reference>
<feature type="transmembrane region" description="Helical" evidence="10">
    <location>
        <begin position="44"/>
        <end position="64"/>
    </location>
</feature>
<keyword evidence="6" id="KW-0573">Peptidoglycan synthesis</keyword>
<accession>A0A0G1XKW8</accession>
<evidence type="ECO:0000256" key="5">
    <source>
        <dbReference type="ARBA" id="ARBA00022960"/>
    </source>
</evidence>
<dbReference type="InterPro" id="IPR036138">
    <property type="entry name" value="PBP_dimer_sf"/>
</dbReference>
<dbReference type="Gene3D" id="3.90.1310.10">
    <property type="entry name" value="Penicillin-binding protein 2a (Domain 2)"/>
    <property type="match status" value="1"/>
</dbReference>
<dbReference type="PANTHER" id="PTHR30627:SF2">
    <property type="entry name" value="PEPTIDOGLYCAN D,D-TRANSPEPTIDASE MRDA"/>
    <property type="match status" value="1"/>
</dbReference>
<dbReference type="Proteomes" id="UP000034445">
    <property type="component" value="Unassembled WGS sequence"/>
</dbReference>
<evidence type="ECO:0000313" key="13">
    <source>
        <dbReference type="EMBL" id="KKW31520.1"/>
    </source>
</evidence>
<evidence type="ECO:0000259" key="12">
    <source>
        <dbReference type="Pfam" id="PF03717"/>
    </source>
</evidence>
<protein>
    <submittedName>
        <fullName evidence="13">Peptidoglycan glycosyltransferase</fullName>
    </submittedName>
</protein>
<dbReference type="InterPro" id="IPR050515">
    <property type="entry name" value="Beta-lactam/transpept"/>
</dbReference>
<evidence type="ECO:0000256" key="10">
    <source>
        <dbReference type="SAM" id="Phobius"/>
    </source>
</evidence>
<organism evidence="13 14">
    <name type="scientific">Candidatus Kaiserbacteria bacterium GW2011_GWC2_52_8b</name>
    <dbReference type="NCBI Taxonomy" id="1618676"/>
    <lineage>
        <taxon>Bacteria</taxon>
        <taxon>Candidatus Kaiseribacteriota</taxon>
    </lineage>
</organism>
<keyword evidence="5" id="KW-0133">Cell shape</keyword>
<dbReference type="Pfam" id="PF03717">
    <property type="entry name" value="PBP_dimer"/>
    <property type="match status" value="1"/>
</dbReference>
<evidence type="ECO:0000259" key="11">
    <source>
        <dbReference type="Pfam" id="PF00905"/>
    </source>
</evidence>
<proteinExistence type="predicted"/>
<dbReference type="InterPro" id="IPR012338">
    <property type="entry name" value="Beta-lactam/transpept-like"/>
</dbReference>
<keyword evidence="8 10" id="KW-0472">Membrane</keyword>
<dbReference type="SUPFAM" id="SSF56601">
    <property type="entry name" value="beta-lactamase/transpeptidase-like"/>
    <property type="match status" value="1"/>
</dbReference>
<dbReference type="GO" id="GO:0016740">
    <property type="term" value="F:transferase activity"/>
    <property type="evidence" value="ECO:0007669"/>
    <property type="project" value="UniProtKB-KW"/>
</dbReference>
<comment type="subcellular location">
    <subcellularLocation>
        <location evidence="2">Cell membrane</location>
    </subcellularLocation>
    <subcellularLocation>
        <location evidence="1">Membrane</location>
        <topology evidence="1">Single-pass membrane protein</topology>
    </subcellularLocation>
</comment>
<evidence type="ECO:0000256" key="2">
    <source>
        <dbReference type="ARBA" id="ARBA00004236"/>
    </source>
</evidence>
<dbReference type="GO" id="GO:0008658">
    <property type="term" value="F:penicillin binding"/>
    <property type="evidence" value="ECO:0007669"/>
    <property type="project" value="InterPro"/>
</dbReference>
<evidence type="ECO:0000256" key="8">
    <source>
        <dbReference type="ARBA" id="ARBA00023136"/>
    </source>
</evidence>
<keyword evidence="3" id="KW-1003">Cell membrane</keyword>
<sequence>MSKKSRFGKKEINPDEIFLDSSNLPELNEMQFEGRVTLPVSRRALFSVGTIFILFLLVFCFRAVQLQIVKGASYADISRNNTLDTSIIFATRGVIFDRTGKELAWNDIQTDASTSAAATTSSFALRRYIPLPGLSHLIGFVQYPKADRSGYWWREDSTGMSGVELAFDPQLHGKNGSSMIESDARGNIERENIVALAEPGSDLKLSIDADVQSKLYRLLSVHAQEQGFQGGAAVIMDVETGEVLALTSFPEYDHAAFTNGTVAAVRAASVDKRTPLLNRAISGLYAPGSIVKPIFAAAALQEGIISPLKQILSTGAISVPNPYDPEHPSLFRDWAVHGLVDMRTAIAVSSDEYFYTIGGGYGGQVGLGINRLDQYARAFGLGKATGIAFVGEEDGLIPTPQWKEATFNGDPWRIGNTYHTAIGQYGFQITPIQAVTFIAAIANGGKLLVPQLLASSTPQYRDIGISDENLAVVREGMRLAVTSTRQDATVKALNIPVMHIAAKTGTAQVGAHNQWMNSWSVGFWPAEHPRYAYAVVLERAPAGTASGAAPGMQPFFYWLAANHPEYANPGE</sequence>
<comment type="caution">
    <text evidence="13">The sequence shown here is derived from an EMBL/GenBank/DDBJ whole genome shotgun (WGS) entry which is preliminary data.</text>
</comment>
<evidence type="ECO:0000256" key="9">
    <source>
        <dbReference type="ARBA" id="ARBA00023316"/>
    </source>
</evidence>
<feature type="domain" description="Penicillin-binding protein dimerisation" evidence="12">
    <location>
        <begin position="126"/>
        <end position="191"/>
    </location>
</feature>
<name>A0A0G1XKW8_9BACT</name>
<dbReference type="InterPro" id="IPR005311">
    <property type="entry name" value="PBP_dimer"/>
</dbReference>
<dbReference type="EMBL" id="LCRF01000012">
    <property type="protein sequence ID" value="KKW31520.1"/>
    <property type="molecule type" value="Genomic_DNA"/>
</dbReference>
<keyword evidence="9" id="KW-0961">Cell wall biogenesis/degradation</keyword>
<feature type="domain" description="Penicillin-binding protein transpeptidase" evidence="11">
    <location>
        <begin position="231"/>
        <end position="546"/>
    </location>
</feature>
<dbReference type="GO" id="GO:0008360">
    <property type="term" value="P:regulation of cell shape"/>
    <property type="evidence" value="ECO:0007669"/>
    <property type="project" value="UniProtKB-KW"/>
</dbReference>
<keyword evidence="4 10" id="KW-0812">Transmembrane</keyword>
<dbReference type="GO" id="GO:0005886">
    <property type="term" value="C:plasma membrane"/>
    <property type="evidence" value="ECO:0007669"/>
    <property type="project" value="UniProtKB-SubCell"/>
</dbReference>
<dbReference type="Gene3D" id="3.40.710.10">
    <property type="entry name" value="DD-peptidase/beta-lactamase superfamily"/>
    <property type="match status" value="1"/>
</dbReference>
<dbReference type="Pfam" id="PF00905">
    <property type="entry name" value="Transpeptidase"/>
    <property type="match status" value="1"/>
</dbReference>
<gene>
    <name evidence="13" type="ORF">UY74_C0012G0008</name>
</gene>
<dbReference type="SUPFAM" id="SSF56519">
    <property type="entry name" value="Penicillin binding protein dimerisation domain"/>
    <property type="match status" value="1"/>
</dbReference>
<keyword evidence="7 10" id="KW-1133">Transmembrane helix</keyword>
<dbReference type="InterPro" id="IPR001460">
    <property type="entry name" value="PCN-bd_Tpept"/>
</dbReference>
<evidence type="ECO:0000256" key="1">
    <source>
        <dbReference type="ARBA" id="ARBA00004167"/>
    </source>
</evidence>
<dbReference type="PANTHER" id="PTHR30627">
    <property type="entry name" value="PEPTIDOGLYCAN D,D-TRANSPEPTIDASE"/>
    <property type="match status" value="1"/>
</dbReference>
<dbReference type="GO" id="GO:0071972">
    <property type="term" value="F:peptidoglycan L,D-transpeptidase activity"/>
    <property type="evidence" value="ECO:0007669"/>
    <property type="project" value="TreeGrafter"/>
</dbReference>
<evidence type="ECO:0000313" key="14">
    <source>
        <dbReference type="Proteomes" id="UP000034445"/>
    </source>
</evidence>
<evidence type="ECO:0000256" key="3">
    <source>
        <dbReference type="ARBA" id="ARBA00022475"/>
    </source>
</evidence>
<evidence type="ECO:0000256" key="6">
    <source>
        <dbReference type="ARBA" id="ARBA00022984"/>
    </source>
</evidence>
<keyword evidence="13" id="KW-0808">Transferase</keyword>
<dbReference type="AlphaFoldDB" id="A0A0G1XKW8"/>